<feature type="region of interest" description="Disordered" evidence="4">
    <location>
        <begin position="1"/>
        <end position="21"/>
    </location>
</feature>
<sequence length="122" mass="13388">MGKRPPVDTAESGGERGDESCDEASLAARTLKVVGDSWTLMLVEEALAGTRRFGAFQKNLGVATNILSARLRVLVDHGILEMRACADRSDWREYHLTDKGRQLGPVIAAMRQWVGEHVARPS</sequence>
<dbReference type="PANTHER" id="PTHR33204:SF18">
    <property type="entry name" value="TRANSCRIPTIONAL REGULATORY PROTEIN"/>
    <property type="match status" value="1"/>
</dbReference>
<dbReference type="InterPro" id="IPR036388">
    <property type="entry name" value="WH-like_DNA-bd_sf"/>
</dbReference>
<keyword evidence="1" id="KW-0805">Transcription regulation</keyword>
<evidence type="ECO:0000259" key="5">
    <source>
        <dbReference type="PROSITE" id="PS51118"/>
    </source>
</evidence>
<keyword evidence="3" id="KW-0804">Transcription</keyword>
<evidence type="ECO:0000256" key="3">
    <source>
        <dbReference type="ARBA" id="ARBA00023163"/>
    </source>
</evidence>
<comment type="caution">
    <text evidence="6">The sequence shown here is derived from an EMBL/GenBank/DDBJ whole genome shotgun (WGS) entry which is preliminary data.</text>
</comment>
<organism evidence="6 7">
    <name type="scientific">Cupriavidus pampae</name>
    <dbReference type="NCBI Taxonomy" id="659251"/>
    <lineage>
        <taxon>Bacteria</taxon>
        <taxon>Pseudomonadati</taxon>
        <taxon>Pseudomonadota</taxon>
        <taxon>Betaproteobacteria</taxon>
        <taxon>Burkholderiales</taxon>
        <taxon>Burkholderiaceae</taxon>
        <taxon>Cupriavidus</taxon>
    </lineage>
</organism>
<dbReference type="Pfam" id="PF01638">
    <property type="entry name" value="HxlR"/>
    <property type="match status" value="1"/>
</dbReference>
<accession>A0ABM8X173</accession>
<dbReference type="SUPFAM" id="SSF46785">
    <property type="entry name" value="Winged helix' DNA-binding domain"/>
    <property type="match status" value="1"/>
</dbReference>
<dbReference type="PROSITE" id="PS51118">
    <property type="entry name" value="HTH_HXLR"/>
    <property type="match status" value="1"/>
</dbReference>
<dbReference type="Proteomes" id="UP000706525">
    <property type="component" value="Unassembled WGS sequence"/>
</dbReference>
<dbReference type="InterPro" id="IPR002577">
    <property type="entry name" value="HTH_HxlR"/>
</dbReference>
<evidence type="ECO:0000256" key="2">
    <source>
        <dbReference type="ARBA" id="ARBA00023125"/>
    </source>
</evidence>
<reference evidence="6 7" key="1">
    <citation type="submission" date="2021-08" db="EMBL/GenBank/DDBJ databases">
        <authorList>
            <person name="Peeters C."/>
        </authorList>
    </citation>
    <scope>NUCLEOTIDE SEQUENCE [LARGE SCALE GENOMIC DNA]</scope>
    <source>
        <strain evidence="6 7">LMG 32289</strain>
    </source>
</reference>
<dbReference type="InterPro" id="IPR036390">
    <property type="entry name" value="WH_DNA-bd_sf"/>
</dbReference>
<feature type="domain" description="HTH hxlR-type" evidence="5">
    <location>
        <begin position="21"/>
        <end position="122"/>
    </location>
</feature>
<dbReference type="PANTHER" id="PTHR33204">
    <property type="entry name" value="TRANSCRIPTIONAL REGULATOR, MARR FAMILY"/>
    <property type="match status" value="1"/>
</dbReference>
<proteinExistence type="predicted"/>
<evidence type="ECO:0000256" key="4">
    <source>
        <dbReference type="SAM" id="MobiDB-lite"/>
    </source>
</evidence>
<name>A0ABM8X173_9BURK</name>
<evidence type="ECO:0000256" key="1">
    <source>
        <dbReference type="ARBA" id="ARBA00023015"/>
    </source>
</evidence>
<keyword evidence="7" id="KW-1185">Reference proteome</keyword>
<dbReference type="EMBL" id="CAJZAG010000005">
    <property type="protein sequence ID" value="CAG9173623.1"/>
    <property type="molecule type" value="Genomic_DNA"/>
</dbReference>
<keyword evidence="2" id="KW-0238">DNA-binding</keyword>
<evidence type="ECO:0000313" key="7">
    <source>
        <dbReference type="Proteomes" id="UP000706525"/>
    </source>
</evidence>
<protein>
    <submittedName>
        <fullName evidence="6">HTH-type transcriptional regulator</fullName>
    </submittedName>
</protein>
<evidence type="ECO:0000313" key="6">
    <source>
        <dbReference type="EMBL" id="CAG9173623.1"/>
    </source>
</evidence>
<gene>
    <name evidence="6" type="ORF">LMG32289_02922</name>
</gene>
<dbReference type="Gene3D" id="1.10.10.10">
    <property type="entry name" value="Winged helix-like DNA-binding domain superfamily/Winged helix DNA-binding domain"/>
    <property type="match status" value="1"/>
</dbReference>